<feature type="compositionally biased region" description="Basic residues" evidence="4">
    <location>
        <begin position="802"/>
        <end position="816"/>
    </location>
</feature>
<evidence type="ECO:0000313" key="8">
    <source>
        <dbReference type="Proteomes" id="UP000193922"/>
    </source>
</evidence>
<gene>
    <name evidence="7" type="ORF">DL89DRAFT_255590</name>
</gene>
<dbReference type="Proteomes" id="UP000193922">
    <property type="component" value="Unassembled WGS sequence"/>
</dbReference>
<dbReference type="InterPro" id="IPR057983">
    <property type="entry name" value="NAA35-like_N"/>
</dbReference>
<proteinExistence type="inferred from homology"/>
<feature type="region of interest" description="Disordered" evidence="4">
    <location>
        <begin position="785"/>
        <end position="822"/>
    </location>
</feature>
<keyword evidence="3" id="KW-0963">Cytoplasm</keyword>
<evidence type="ECO:0000259" key="6">
    <source>
        <dbReference type="Pfam" id="PF25789"/>
    </source>
</evidence>
<reference evidence="7 8" key="1">
    <citation type="submission" date="2016-07" db="EMBL/GenBank/DDBJ databases">
        <title>Pervasive Adenine N6-methylation of Active Genes in Fungi.</title>
        <authorList>
            <consortium name="DOE Joint Genome Institute"/>
            <person name="Mondo S.J."/>
            <person name="Dannebaum R.O."/>
            <person name="Kuo R.C."/>
            <person name="Labutti K."/>
            <person name="Haridas S."/>
            <person name="Kuo A."/>
            <person name="Salamov A."/>
            <person name="Ahrendt S.R."/>
            <person name="Lipzen A."/>
            <person name="Sullivan W."/>
            <person name="Andreopoulos W.B."/>
            <person name="Clum A."/>
            <person name="Lindquist E."/>
            <person name="Daum C."/>
            <person name="Ramamoorthy G.K."/>
            <person name="Gryganskyi A."/>
            <person name="Culley D."/>
            <person name="Magnuson J.K."/>
            <person name="James T.Y."/>
            <person name="O'Malley M.A."/>
            <person name="Stajich J.E."/>
            <person name="Spatafora J.W."/>
            <person name="Visel A."/>
            <person name="Grigoriev I.V."/>
        </authorList>
    </citation>
    <scope>NUCLEOTIDE SEQUENCE [LARGE SCALE GENOMIC DNA]</scope>
    <source>
        <strain evidence="7 8">ATCC 12442</strain>
    </source>
</reference>
<accession>A0A1Y1WEW0</accession>
<evidence type="ECO:0000256" key="1">
    <source>
        <dbReference type="ARBA" id="ARBA00004496"/>
    </source>
</evidence>
<dbReference type="GeneID" id="63802018"/>
<evidence type="ECO:0000313" key="7">
    <source>
        <dbReference type="EMBL" id="ORX71868.1"/>
    </source>
</evidence>
<evidence type="ECO:0000256" key="2">
    <source>
        <dbReference type="ARBA" id="ARBA00006289"/>
    </source>
</evidence>
<dbReference type="PANTHER" id="PTHR21373">
    <property type="entry name" value="GLUCOSE REPRESSIBLE PROTEIN MAK10"/>
    <property type="match status" value="1"/>
</dbReference>
<dbReference type="InterPro" id="IPR007244">
    <property type="entry name" value="Naa35_N"/>
</dbReference>
<feature type="domain" description="NAA35-like N-terminal" evidence="5">
    <location>
        <begin position="52"/>
        <end position="204"/>
    </location>
</feature>
<dbReference type="Pfam" id="PF04112">
    <property type="entry name" value="Mak10"/>
    <property type="match status" value="1"/>
</dbReference>
<organism evidence="7 8">
    <name type="scientific">Linderina pennispora</name>
    <dbReference type="NCBI Taxonomy" id="61395"/>
    <lineage>
        <taxon>Eukaryota</taxon>
        <taxon>Fungi</taxon>
        <taxon>Fungi incertae sedis</taxon>
        <taxon>Zoopagomycota</taxon>
        <taxon>Kickxellomycotina</taxon>
        <taxon>Kickxellomycetes</taxon>
        <taxon>Kickxellales</taxon>
        <taxon>Kickxellaceae</taxon>
        <taxon>Linderina</taxon>
    </lineage>
</organism>
<dbReference type="GO" id="GO:0031417">
    <property type="term" value="C:NatC complex"/>
    <property type="evidence" value="ECO:0007669"/>
    <property type="project" value="InterPro"/>
</dbReference>
<comment type="similarity">
    <text evidence="2">Belongs to the MAK10 family.</text>
</comment>
<dbReference type="PANTHER" id="PTHR21373:SF0">
    <property type="entry name" value="N-ALPHA-ACETYLTRANSFERASE 35, NATC AUXILIARY SUBUNIT"/>
    <property type="match status" value="1"/>
</dbReference>
<dbReference type="AlphaFoldDB" id="A0A1Y1WEW0"/>
<evidence type="ECO:0000256" key="3">
    <source>
        <dbReference type="ARBA" id="ARBA00022490"/>
    </source>
</evidence>
<comment type="subcellular location">
    <subcellularLocation>
        <location evidence="1">Cytoplasm</location>
    </subcellularLocation>
</comment>
<dbReference type="OrthoDB" id="269405at2759"/>
<dbReference type="InterPro" id="IPR057982">
    <property type="entry name" value="TPR_NAA35"/>
</dbReference>
<keyword evidence="8" id="KW-1185">Reference proteome</keyword>
<evidence type="ECO:0000256" key="4">
    <source>
        <dbReference type="SAM" id="MobiDB-lite"/>
    </source>
</evidence>
<dbReference type="STRING" id="61395.A0A1Y1WEW0"/>
<dbReference type="EMBL" id="MCFD01000003">
    <property type="protein sequence ID" value="ORX71868.1"/>
    <property type="molecule type" value="Genomic_DNA"/>
</dbReference>
<protein>
    <submittedName>
        <fullName evidence="7">Mak10-domain-containing protein</fullName>
    </submittedName>
</protein>
<feature type="domain" description="NAA35-like TPR repeats" evidence="6">
    <location>
        <begin position="340"/>
        <end position="748"/>
    </location>
</feature>
<sequence length="870" mass="97699">MSNTDDAATATEHLAQLSLSSSSPPIVHDEYGTEWLDITQLMQSTTAELARGELIRPQTLTLFDAMTSIEVMDPRLDMGMLTEQDEEEIGKWDMERVLTMRETLWIIETMFQCEMTWQASASLLQTIYMCRYFSQDDMPETAGKEETKNPCRDLVLYPYLIALGRCCRLVWAEYMRENMYSEEDVYFGSYVSKFFDEFSLADVIALMGKATAFLDGWLADSGVNADEDERKAAQQIQDHLALRDSWLSTLIHTSVDYLLEDPSALRKSGEELAELRSLHTSMQQASTTQSVAVEVPGVFDKKCMRNYPTMAPIKPKPLKTLAESHSFFSSVISELGLVQQLMDVDNVESLLHLTLQFAQRTPTASPLVRSLVASLFVCENRILLRQPIIAFTERAIRECTGPYIWNILEAGAGQLVGPPGKAIPKADDLVGARQRVGEFVQEAARMVIDWVKTQCQNAPRQRRIALKYLGGWDSLQGEAEQLDIWLFTVLNPQAQSGADDPKHNPFWFSSWAYHMKLLMMEISVMAGMRLDVYLEYEFSQVFCNATQVFEAHFAHLTRMETMLASKQGQNVGLVQPKAPPALPALWTMRPVSDTECLAQISRWKLLVMAQKDLATAMWLVTHACERLGVFRAPWAQRRNILALTACKQQETPEAHLARYALRFRVFQRLNSPTPLTFDGWQNTTQQLDGYRICDLFAHAAQILAATKNSLDSGRKQVVKNGEHGRLLALWEKSYRSLYFVVLSNTLSLAKLAADPAMNSLAATTTGHDALAFRAQMLDADIAALSPTPAGNETQPAVAAPKSKSKAKRDKQKKRKVAMAAKHESSVLASAREWRASVDELMKPGKALDVVCRCMADKHPDWPVFSFGPSN</sequence>
<comment type="caution">
    <text evidence="7">The sequence shown here is derived from an EMBL/GenBank/DDBJ whole genome shotgun (WGS) entry which is preliminary data.</text>
</comment>
<dbReference type="Pfam" id="PF25789">
    <property type="entry name" value="TPR_NAA35"/>
    <property type="match status" value="1"/>
</dbReference>
<name>A0A1Y1WEW0_9FUNG</name>
<evidence type="ECO:0000259" key="5">
    <source>
        <dbReference type="Pfam" id="PF04112"/>
    </source>
</evidence>
<dbReference type="RefSeq" id="XP_040745292.1">
    <property type="nucleotide sequence ID" value="XM_040885370.1"/>
</dbReference>